<keyword evidence="5 6" id="KW-0472">Membrane</keyword>
<evidence type="ECO:0000313" key="8">
    <source>
        <dbReference type="EMBL" id="SEN46510.1"/>
    </source>
</evidence>
<feature type="transmembrane region" description="Helical" evidence="6">
    <location>
        <begin position="687"/>
        <end position="709"/>
    </location>
</feature>
<dbReference type="InterPro" id="IPR045851">
    <property type="entry name" value="AMP-bd_C_sf"/>
</dbReference>
<feature type="transmembrane region" description="Helical" evidence="6">
    <location>
        <begin position="405"/>
        <end position="426"/>
    </location>
</feature>
<dbReference type="Pfam" id="PF01553">
    <property type="entry name" value="Acyltransferase"/>
    <property type="match status" value="1"/>
</dbReference>
<comment type="similarity">
    <text evidence="1">Belongs to the ATP-dependent AMP-binding enzyme family.</text>
</comment>
<protein>
    <submittedName>
        <fullName evidence="8">Acyl-[acyl-carrier-protein]-phospholipid O-acyltransferase / long-chain-fatty-acid--[acyl-carrier-protein] ligase</fullName>
    </submittedName>
</protein>
<keyword evidence="4 6" id="KW-1133">Transmembrane helix</keyword>
<dbReference type="InterPro" id="IPR002123">
    <property type="entry name" value="Plipid/glycerol_acylTrfase"/>
</dbReference>
<feature type="domain" description="Phospholipid/glycerol acyltransferase" evidence="7">
    <location>
        <begin position="459"/>
        <end position="569"/>
    </location>
</feature>
<evidence type="ECO:0000256" key="3">
    <source>
        <dbReference type="ARBA" id="ARBA00022692"/>
    </source>
</evidence>
<evidence type="ECO:0000256" key="5">
    <source>
        <dbReference type="ARBA" id="ARBA00023136"/>
    </source>
</evidence>
<feature type="transmembrane region" description="Helical" evidence="6">
    <location>
        <begin position="112"/>
        <end position="131"/>
    </location>
</feature>
<evidence type="ECO:0000313" key="9">
    <source>
        <dbReference type="Proteomes" id="UP000199459"/>
    </source>
</evidence>
<dbReference type="Proteomes" id="UP000199459">
    <property type="component" value="Unassembled WGS sequence"/>
</dbReference>
<dbReference type="SUPFAM" id="SSF56801">
    <property type="entry name" value="Acetyl-CoA synthetase-like"/>
    <property type="match status" value="1"/>
</dbReference>
<organism evidence="8 9">
    <name type="scientific">Nitrosomonas marina</name>
    <dbReference type="NCBI Taxonomy" id="917"/>
    <lineage>
        <taxon>Bacteria</taxon>
        <taxon>Pseudomonadati</taxon>
        <taxon>Pseudomonadota</taxon>
        <taxon>Betaproteobacteria</taxon>
        <taxon>Nitrosomonadales</taxon>
        <taxon>Nitrosomonadaceae</taxon>
        <taxon>Nitrosomonas</taxon>
    </lineage>
</organism>
<evidence type="ECO:0000256" key="2">
    <source>
        <dbReference type="ARBA" id="ARBA00022598"/>
    </source>
</evidence>
<dbReference type="InterPro" id="IPR000873">
    <property type="entry name" value="AMP-dep_synth/lig_dom"/>
</dbReference>
<dbReference type="RefSeq" id="WP_090633531.1">
    <property type="nucleotide sequence ID" value="NZ_FOCP01000019.1"/>
</dbReference>
<dbReference type="SUPFAM" id="SSF103473">
    <property type="entry name" value="MFS general substrate transporter"/>
    <property type="match status" value="1"/>
</dbReference>
<feature type="transmembrane region" description="Helical" evidence="6">
    <location>
        <begin position="88"/>
        <end position="106"/>
    </location>
</feature>
<dbReference type="Gene3D" id="3.40.50.12780">
    <property type="entry name" value="N-terminal domain of ligase-like"/>
    <property type="match status" value="1"/>
</dbReference>
<keyword evidence="8" id="KW-0012">Acyltransferase</keyword>
<dbReference type="SMART" id="SM00563">
    <property type="entry name" value="PlsC"/>
    <property type="match status" value="1"/>
</dbReference>
<feature type="transmembrane region" description="Helical" evidence="6">
    <location>
        <begin position="340"/>
        <end position="362"/>
    </location>
</feature>
<dbReference type="AlphaFoldDB" id="A0A1H8GRR1"/>
<feature type="transmembrane region" description="Helical" evidence="6">
    <location>
        <begin position="374"/>
        <end position="399"/>
    </location>
</feature>
<dbReference type="GO" id="GO:0006631">
    <property type="term" value="P:fatty acid metabolic process"/>
    <property type="evidence" value="ECO:0007669"/>
    <property type="project" value="TreeGrafter"/>
</dbReference>
<dbReference type="InterPro" id="IPR042099">
    <property type="entry name" value="ANL_N_sf"/>
</dbReference>
<dbReference type="GO" id="GO:0022857">
    <property type="term" value="F:transmembrane transporter activity"/>
    <property type="evidence" value="ECO:0007669"/>
    <property type="project" value="InterPro"/>
</dbReference>
<dbReference type="SUPFAM" id="SSF69593">
    <property type="entry name" value="Glycerol-3-phosphate (1)-acyltransferase"/>
    <property type="match status" value="1"/>
</dbReference>
<dbReference type="EMBL" id="FOCP01000019">
    <property type="protein sequence ID" value="SEN46510.1"/>
    <property type="molecule type" value="Genomic_DNA"/>
</dbReference>
<keyword evidence="2 8" id="KW-0436">Ligase</keyword>
<dbReference type="CDD" id="cd06173">
    <property type="entry name" value="MFS_MefA_like"/>
    <property type="match status" value="1"/>
</dbReference>
<keyword evidence="3 6" id="KW-0812">Transmembrane</keyword>
<evidence type="ECO:0000256" key="1">
    <source>
        <dbReference type="ARBA" id="ARBA00006432"/>
    </source>
</evidence>
<evidence type="ECO:0000256" key="4">
    <source>
        <dbReference type="ARBA" id="ARBA00022989"/>
    </source>
</evidence>
<dbReference type="InterPro" id="IPR036259">
    <property type="entry name" value="MFS_trans_sf"/>
</dbReference>
<dbReference type="InterPro" id="IPR011701">
    <property type="entry name" value="MFS"/>
</dbReference>
<dbReference type="Gene3D" id="1.20.1250.20">
    <property type="entry name" value="MFS general substrate transporter like domains"/>
    <property type="match status" value="1"/>
</dbReference>
<dbReference type="GO" id="GO:0031956">
    <property type="term" value="F:medium-chain fatty acid-CoA ligase activity"/>
    <property type="evidence" value="ECO:0007669"/>
    <property type="project" value="TreeGrafter"/>
</dbReference>
<evidence type="ECO:0000259" key="7">
    <source>
        <dbReference type="SMART" id="SM00563"/>
    </source>
</evidence>
<dbReference type="Pfam" id="PF00501">
    <property type="entry name" value="AMP-binding"/>
    <property type="match status" value="1"/>
</dbReference>
<dbReference type="STRING" id="917.SAMN05216326_11367"/>
<name>A0A1H8GRR1_9PROT</name>
<dbReference type="GO" id="GO:0016746">
    <property type="term" value="F:acyltransferase activity"/>
    <property type="evidence" value="ECO:0007669"/>
    <property type="project" value="UniProtKB-KW"/>
</dbReference>
<feature type="transmembrane region" description="Helical" evidence="6">
    <location>
        <begin position="263"/>
        <end position="283"/>
    </location>
</feature>
<dbReference type="PANTHER" id="PTHR43201:SF5">
    <property type="entry name" value="MEDIUM-CHAIN ACYL-COA LIGASE ACSF2, MITOCHONDRIAL"/>
    <property type="match status" value="1"/>
</dbReference>
<feature type="transmembrane region" description="Helical" evidence="6">
    <location>
        <begin position="51"/>
        <end position="76"/>
    </location>
</feature>
<feature type="transmembrane region" description="Helical" evidence="6">
    <location>
        <begin position="143"/>
        <end position="169"/>
    </location>
</feature>
<dbReference type="Pfam" id="PF07690">
    <property type="entry name" value="MFS_1"/>
    <property type="match status" value="1"/>
</dbReference>
<reference evidence="8 9" key="1">
    <citation type="submission" date="2016-10" db="EMBL/GenBank/DDBJ databases">
        <authorList>
            <person name="de Groot N.N."/>
        </authorList>
    </citation>
    <scope>NUCLEOTIDE SEQUENCE [LARGE SCALE GENOMIC DNA]</scope>
    <source>
        <strain evidence="8 9">Nm22</strain>
    </source>
</reference>
<accession>A0A1H8GRR1</accession>
<proteinExistence type="inferred from homology"/>
<dbReference type="PANTHER" id="PTHR43201">
    <property type="entry name" value="ACYL-COA SYNTHETASE"/>
    <property type="match status" value="1"/>
</dbReference>
<dbReference type="Gene3D" id="3.30.300.30">
    <property type="match status" value="1"/>
</dbReference>
<sequence>MNSDQWHLLKTRRFLPLFLTQFLGAFNDNLFKNALVILITYSVVEHAVFSAPVMITLAAGIFILPFFLFSAIAGQFADKYDKARLIRIIKYVEIVLMAGAVIGFYLQQIGLLMIVLFLMGTQSAFFGPLKYGILPDHLRKNELIGGNALIDSSTFIAILLGTICGGLLIMTENGVLAIATVAIVAAVLGLISSLSIPAVQPADATLDIQYNIARETHAIIQQVRQHPVIFRCILGISWFWLLGASFLSQFPTFAKTMIGGNEQVVILFLATFTVGIAIGSLLCNRLLRSEVAATYVPLGILGMTVFTVDMYWVSHQIVVEDIEILIGATVFLESLIHWRILADLLGIAVCGGIYIVPLYALIQDRAEQSHMSRVFAANNILNALFMVFSAVGISVLLAFDWSVADVFLVLALINSVVAVYVSSLLPEGLVKLLLRRIFNRCFQLEIKGLEYLHHMRGNTMIVANHLSYLDAVLIAVVVPHHVSFAVNTYVTKRWWLRPFLFLSDIIVIDPANPMSTRLLVDRIKRGHCVAIFPEGRSTVTGSLMKIYEGPALIADKAAATVLPVIISGAQYTPFTKLRGKVRIRLFPKVTLTVMEPVQFDLPPGLRGRKRRQTAGIRLYDVMSDMMFRSHNLQRTLFQALLDARSVHGGSHVIAEDIERKPVTYAQLTLRSFIVGDALRKITRRNSVIGILLPNMVSTLICFFGVLGYGRIPAMLNYSTSGDNLLSACKAAEVAVVISSRRFVHAAKLSHLVESLESRQISIVYLEDLVRQISLLSKIRGWLINQMPQFCYRFLHTSADAEAAAMVLFTSGSEAVPKGVVLSHKNIQANCFQVASRIDFGPSDIAFNALPIFHSFGLTAGTCLPVLSGIRTFFYPSPLHYRIIPKLVYDINATLMFGTDTFLSGYARFARSYDFQSVRYAFAGAEKLREEVRQHWAEKFGVRIFEGYGTTETAPVLSLNTPMHSKPGTVGRLLPGIDFRLEPVAGIDEGGKLLVSGPNVMKGYHLSERPGVLQPPEGGWYDTGDIVSIDEMGYLTIEGRVKRFAKIGGEMVSLAAVEEYVKTLWPDDCHAVLYLPDPKKGEQIVLVSTYAEAERGLLVNYARQRGISELSIPRTVFTIDEMPLLATGKVDYVALRDWIEAKK</sequence>
<dbReference type="CDD" id="cd07989">
    <property type="entry name" value="LPLAT_AGPAT-like"/>
    <property type="match status" value="1"/>
</dbReference>
<dbReference type="NCBIfam" id="NF005291">
    <property type="entry name" value="PRK06814.1"/>
    <property type="match status" value="1"/>
</dbReference>
<keyword evidence="8" id="KW-0808">Transferase</keyword>
<gene>
    <name evidence="8" type="ORF">SAMN05216325_11937</name>
</gene>
<dbReference type="OrthoDB" id="9763207at2"/>
<feature type="transmembrane region" description="Helical" evidence="6">
    <location>
        <begin position="295"/>
        <end position="313"/>
    </location>
</feature>
<feature type="transmembrane region" description="Helical" evidence="6">
    <location>
        <begin position="228"/>
        <end position="251"/>
    </location>
</feature>
<feature type="transmembrane region" description="Helical" evidence="6">
    <location>
        <begin position="175"/>
        <end position="196"/>
    </location>
</feature>
<evidence type="ECO:0000256" key="6">
    <source>
        <dbReference type="SAM" id="Phobius"/>
    </source>
</evidence>